<dbReference type="PANTHER" id="PTHR42878:SF7">
    <property type="entry name" value="SENSOR HISTIDINE KINASE GLRK"/>
    <property type="match status" value="1"/>
</dbReference>
<sequence>MENTAETLLTILSHSSEATAVYDSPELHIAFVNQAMLDIWGRKMDIIGRTFGDVFPDFTAQGFTDLLLDVWQTGKTYRATEHPADITIDGITETRYFDFEYKGILDEDGKTIAILHTASDVSSRMSAWHIIEEQDALISFNNELEVLTQTLSHDLKNPLSIVKMAAQFMRAKEHQEQNDKNNWCDTILNAASNMENIIEHTVQLNRARLYGFSSTPTPMEQILRSVCKESQKLHGSASCIFELDTVLPLPGEKSILYQIFLNVISNAVKFSSQAPQPRVIISSTSIDDQIVYTVKDNGIGIPSGDLPNIFTMFSRGSNATGYTGAGVGLCLVKRIINRLAGDITVESTVGSGTTVLLSFPAKKDGKPSNS</sequence>
<evidence type="ECO:0000313" key="10">
    <source>
        <dbReference type="EMBL" id="TYP91059.1"/>
    </source>
</evidence>
<evidence type="ECO:0000256" key="3">
    <source>
        <dbReference type="ARBA" id="ARBA00022553"/>
    </source>
</evidence>
<dbReference type="SUPFAM" id="SSF55785">
    <property type="entry name" value="PYP-like sensor domain (PAS domain)"/>
    <property type="match status" value="1"/>
</dbReference>
<evidence type="ECO:0000256" key="5">
    <source>
        <dbReference type="ARBA" id="ARBA00022741"/>
    </source>
</evidence>
<evidence type="ECO:0000256" key="2">
    <source>
        <dbReference type="ARBA" id="ARBA00012438"/>
    </source>
</evidence>
<dbReference type="InterPro" id="IPR036890">
    <property type="entry name" value="HATPase_C_sf"/>
</dbReference>
<dbReference type="InterPro" id="IPR050351">
    <property type="entry name" value="BphY/WalK/GraS-like"/>
</dbReference>
<dbReference type="GO" id="GO:0030295">
    <property type="term" value="F:protein kinase activator activity"/>
    <property type="evidence" value="ECO:0007669"/>
    <property type="project" value="TreeGrafter"/>
</dbReference>
<evidence type="ECO:0000313" key="11">
    <source>
        <dbReference type="Proteomes" id="UP000325105"/>
    </source>
</evidence>
<evidence type="ECO:0000259" key="9">
    <source>
        <dbReference type="PROSITE" id="PS50109"/>
    </source>
</evidence>
<evidence type="ECO:0000256" key="4">
    <source>
        <dbReference type="ARBA" id="ARBA00022679"/>
    </source>
</evidence>
<organism evidence="10 11">
    <name type="scientific">Sphingobacterium allocomposti</name>
    <dbReference type="NCBI Taxonomy" id="415956"/>
    <lineage>
        <taxon>Bacteria</taxon>
        <taxon>Pseudomonadati</taxon>
        <taxon>Bacteroidota</taxon>
        <taxon>Sphingobacteriia</taxon>
        <taxon>Sphingobacteriales</taxon>
        <taxon>Sphingobacteriaceae</taxon>
        <taxon>Sphingobacterium</taxon>
    </lineage>
</organism>
<name>A0A5S5D924_9SPHI</name>
<accession>A0A5S5D924</accession>
<dbReference type="InterPro" id="IPR004358">
    <property type="entry name" value="Sig_transdc_His_kin-like_C"/>
</dbReference>
<dbReference type="Gene3D" id="3.30.450.20">
    <property type="entry name" value="PAS domain"/>
    <property type="match status" value="1"/>
</dbReference>
<dbReference type="PROSITE" id="PS50109">
    <property type="entry name" value="HIS_KIN"/>
    <property type="match status" value="1"/>
</dbReference>
<dbReference type="Pfam" id="PF08448">
    <property type="entry name" value="PAS_4"/>
    <property type="match status" value="1"/>
</dbReference>
<dbReference type="InterPro" id="IPR036097">
    <property type="entry name" value="HisK_dim/P_sf"/>
</dbReference>
<feature type="domain" description="Histidine kinase" evidence="9">
    <location>
        <begin position="150"/>
        <end position="363"/>
    </location>
</feature>
<dbReference type="PANTHER" id="PTHR42878">
    <property type="entry name" value="TWO-COMPONENT HISTIDINE KINASE"/>
    <property type="match status" value="1"/>
</dbReference>
<dbReference type="GO" id="GO:0000156">
    <property type="term" value="F:phosphorelay response regulator activity"/>
    <property type="evidence" value="ECO:0007669"/>
    <property type="project" value="TreeGrafter"/>
</dbReference>
<dbReference type="SUPFAM" id="SSF47384">
    <property type="entry name" value="Homodimeric domain of signal transducing histidine kinase"/>
    <property type="match status" value="1"/>
</dbReference>
<dbReference type="Pfam" id="PF02518">
    <property type="entry name" value="HATPase_c"/>
    <property type="match status" value="1"/>
</dbReference>
<reference evidence="10 11" key="1">
    <citation type="submission" date="2019-07" db="EMBL/GenBank/DDBJ databases">
        <title>Genomic Encyclopedia of Archaeal and Bacterial Type Strains, Phase II (KMG-II): from individual species to whole genera.</title>
        <authorList>
            <person name="Goeker M."/>
        </authorList>
    </citation>
    <scope>NUCLEOTIDE SEQUENCE [LARGE SCALE GENOMIC DNA]</scope>
    <source>
        <strain evidence="10 11">DSM 18850</strain>
    </source>
</reference>
<evidence type="ECO:0000256" key="7">
    <source>
        <dbReference type="ARBA" id="ARBA00022840"/>
    </source>
</evidence>
<dbReference type="GO" id="GO:0007234">
    <property type="term" value="P:osmosensory signaling via phosphorelay pathway"/>
    <property type="evidence" value="ECO:0007669"/>
    <property type="project" value="TreeGrafter"/>
</dbReference>
<gene>
    <name evidence="10" type="ORF">BC792_12226</name>
</gene>
<dbReference type="InterPro" id="IPR005467">
    <property type="entry name" value="His_kinase_dom"/>
</dbReference>
<dbReference type="PRINTS" id="PR00344">
    <property type="entry name" value="BCTRLSENSOR"/>
</dbReference>
<dbReference type="EMBL" id="VNHX01000022">
    <property type="protein sequence ID" value="TYP91059.1"/>
    <property type="molecule type" value="Genomic_DNA"/>
</dbReference>
<dbReference type="Pfam" id="PF00512">
    <property type="entry name" value="HisKA"/>
    <property type="match status" value="1"/>
</dbReference>
<protein>
    <recommendedName>
        <fullName evidence="2">histidine kinase</fullName>
        <ecNumber evidence="2">2.7.13.3</ecNumber>
    </recommendedName>
</protein>
<comment type="catalytic activity">
    <reaction evidence="1">
        <text>ATP + protein L-histidine = ADP + protein N-phospho-L-histidine.</text>
        <dbReference type="EC" id="2.7.13.3"/>
    </reaction>
</comment>
<dbReference type="InterPro" id="IPR035965">
    <property type="entry name" value="PAS-like_dom_sf"/>
</dbReference>
<keyword evidence="4" id="KW-0808">Transferase</keyword>
<dbReference type="SMART" id="SM00388">
    <property type="entry name" value="HisKA"/>
    <property type="match status" value="1"/>
</dbReference>
<dbReference type="Proteomes" id="UP000325105">
    <property type="component" value="Unassembled WGS sequence"/>
</dbReference>
<dbReference type="GO" id="GO:0000155">
    <property type="term" value="F:phosphorelay sensor kinase activity"/>
    <property type="evidence" value="ECO:0007669"/>
    <property type="project" value="InterPro"/>
</dbReference>
<dbReference type="CDD" id="cd00082">
    <property type="entry name" value="HisKA"/>
    <property type="match status" value="1"/>
</dbReference>
<dbReference type="SUPFAM" id="SSF55874">
    <property type="entry name" value="ATPase domain of HSP90 chaperone/DNA topoisomerase II/histidine kinase"/>
    <property type="match status" value="1"/>
</dbReference>
<keyword evidence="5" id="KW-0547">Nucleotide-binding</keyword>
<proteinExistence type="predicted"/>
<keyword evidence="8" id="KW-0902">Two-component regulatory system</keyword>
<dbReference type="EC" id="2.7.13.3" evidence="2"/>
<keyword evidence="3" id="KW-0597">Phosphoprotein</keyword>
<dbReference type="SMART" id="SM00387">
    <property type="entry name" value="HATPase_c"/>
    <property type="match status" value="1"/>
</dbReference>
<dbReference type="InterPro" id="IPR003661">
    <property type="entry name" value="HisK_dim/P_dom"/>
</dbReference>
<dbReference type="GO" id="GO:0005524">
    <property type="term" value="F:ATP binding"/>
    <property type="evidence" value="ECO:0007669"/>
    <property type="project" value="UniProtKB-KW"/>
</dbReference>
<dbReference type="AlphaFoldDB" id="A0A5S5D924"/>
<dbReference type="CDD" id="cd00075">
    <property type="entry name" value="HATPase"/>
    <property type="match status" value="1"/>
</dbReference>
<evidence type="ECO:0000256" key="1">
    <source>
        <dbReference type="ARBA" id="ARBA00000085"/>
    </source>
</evidence>
<dbReference type="Gene3D" id="1.10.287.130">
    <property type="match status" value="1"/>
</dbReference>
<evidence type="ECO:0000256" key="8">
    <source>
        <dbReference type="ARBA" id="ARBA00023012"/>
    </source>
</evidence>
<keyword evidence="6 10" id="KW-0418">Kinase</keyword>
<dbReference type="OrthoDB" id="9811889at2"/>
<keyword evidence="11" id="KW-1185">Reference proteome</keyword>
<dbReference type="InterPro" id="IPR013656">
    <property type="entry name" value="PAS_4"/>
</dbReference>
<comment type="caution">
    <text evidence="10">The sequence shown here is derived from an EMBL/GenBank/DDBJ whole genome shotgun (WGS) entry which is preliminary data.</text>
</comment>
<dbReference type="InterPro" id="IPR003594">
    <property type="entry name" value="HATPase_dom"/>
</dbReference>
<keyword evidence="7" id="KW-0067">ATP-binding</keyword>
<dbReference type="RefSeq" id="WP_148909746.1">
    <property type="nucleotide sequence ID" value="NZ_VNHX01000022.1"/>
</dbReference>
<dbReference type="Gene3D" id="3.30.565.10">
    <property type="entry name" value="Histidine kinase-like ATPase, C-terminal domain"/>
    <property type="match status" value="1"/>
</dbReference>
<evidence type="ECO:0000256" key="6">
    <source>
        <dbReference type="ARBA" id="ARBA00022777"/>
    </source>
</evidence>